<comment type="caution">
    <text evidence="1">The sequence shown here is derived from an EMBL/GenBank/DDBJ whole genome shotgun (WGS) entry which is preliminary data.</text>
</comment>
<sequence>MICQLKKRQSSLDELFVMQHSEMEPVVELLVVCPPSSLVLCVCVRVRASMIDLHMTLDLSLVYHVGPKGWKKLSGDDIGELHYMYYPVEPTIVEQEMTELSVA</sequence>
<name>A0ABC8TB63_9AQUA</name>
<organism evidence="1 2">
    <name type="scientific">Ilex paraguariensis</name>
    <name type="common">yerba mate</name>
    <dbReference type="NCBI Taxonomy" id="185542"/>
    <lineage>
        <taxon>Eukaryota</taxon>
        <taxon>Viridiplantae</taxon>
        <taxon>Streptophyta</taxon>
        <taxon>Embryophyta</taxon>
        <taxon>Tracheophyta</taxon>
        <taxon>Spermatophyta</taxon>
        <taxon>Magnoliopsida</taxon>
        <taxon>eudicotyledons</taxon>
        <taxon>Gunneridae</taxon>
        <taxon>Pentapetalae</taxon>
        <taxon>asterids</taxon>
        <taxon>campanulids</taxon>
        <taxon>Aquifoliales</taxon>
        <taxon>Aquifoliaceae</taxon>
        <taxon>Ilex</taxon>
    </lineage>
</organism>
<evidence type="ECO:0000313" key="1">
    <source>
        <dbReference type="EMBL" id="CAK9166548.1"/>
    </source>
</evidence>
<reference evidence="1 2" key="1">
    <citation type="submission" date="2024-02" db="EMBL/GenBank/DDBJ databases">
        <authorList>
            <person name="Vignale AGUSTIN F."/>
            <person name="Sosa J E."/>
            <person name="Modenutti C."/>
        </authorList>
    </citation>
    <scope>NUCLEOTIDE SEQUENCE [LARGE SCALE GENOMIC DNA]</scope>
</reference>
<protein>
    <submittedName>
        <fullName evidence="1">Uncharacterized protein</fullName>
    </submittedName>
</protein>
<accession>A0ABC8TB63</accession>
<evidence type="ECO:0000313" key="2">
    <source>
        <dbReference type="Proteomes" id="UP001642360"/>
    </source>
</evidence>
<dbReference type="Proteomes" id="UP001642360">
    <property type="component" value="Unassembled WGS sequence"/>
</dbReference>
<proteinExistence type="predicted"/>
<keyword evidence="2" id="KW-1185">Reference proteome</keyword>
<gene>
    <name evidence="1" type="ORF">ILEXP_LOCUS35770</name>
</gene>
<dbReference type="AlphaFoldDB" id="A0ABC8TB63"/>
<dbReference type="EMBL" id="CAUOFW020004621">
    <property type="protein sequence ID" value="CAK9166548.1"/>
    <property type="molecule type" value="Genomic_DNA"/>
</dbReference>